<dbReference type="InterPro" id="IPR025592">
    <property type="entry name" value="DUF4347"/>
</dbReference>
<keyword evidence="4" id="KW-1185">Reference proteome</keyword>
<feature type="compositionally biased region" description="Basic and acidic residues" evidence="1">
    <location>
        <begin position="1"/>
        <end position="13"/>
    </location>
</feature>
<feature type="compositionally biased region" description="Basic and acidic residues" evidence="1">
    <location>
        <begin position="709"/>
        <end position="719"/>
    </location>
</feature>
<evidence type="ECO:0000256" key="1">
    <source>
        <dbReference type="SAM" id="MobiDB-lite"/>
    </source>
</evidence>
<feature type="domain" description="DH" evidence="3">
    <location>
        <begin position="834"/>
        <end position="1023"/>
    </location>
</feature>
<dbReference type="InterPro" id="IPR001849">
    <property type="entry name" value="PH_domain"/>
</dbReference>
<gene>
    <name evidence="5" type="primary">LOC111103482</name>
</gene>
<feature type="region of interest" description="Disordered" evidence="1">
    <location>
        <begin position="1"/>
        <end position="21"/>
    </location>
</feature>
<evidence type="ECO:0000313" key="5">
    <source>
        <dbReference type="RefSeq" id="XP_022292492.1"/>
    </source>
</evidence>
<dbReference type="GeneID" id="111103482"/>
<proteinExistence type="predicted"/>
<dbReference type="InterPro" id="IPR036047">
    <property type="entry name" value="F-box-like_dom_sf"/>
</dbReference>
<dbReference type="InterPro" id="IPR011993">
    <property type="entry name" value="PH-like_dom_sf"/>
</dbReference>
<name>A0A8B8ALS6_CRAVI</name>
<dbReference type="PANTHER" id="PTHR46857:SF2">
    <property type="entry name" value="F-BOX ONLY PROTEIN 16"/>
    <property type="match status" value="1"/>
</dbReference>
<feature type="region of interest" description="Disordered" evidence="1">
    <location>
        <begin position="757"/>
        <end position="799"/>
    </location>
</feature>
<evidence type="ECO:0000259" key="3">
    <source>
        <dbReference type="PROSITE" id="PS50010"/>
    </source>
</evidence>
<dbReference type="InterPro" id="IPR000219">
    <property type="entry name" value="DH_dom"/>
</dbReference>
<dbReference type="InterPro" id="IPR001810">
    <property type="entry name" value="F-box_dom"/>
</dbReference>
<feature type="compositionally biased region" description="Basic and acidic residues" evidence="1">
    <location>
        <begin position="772"/>
        <end position="791"/>
    </location>
</feature>
<dbReference type="CDD" id="cd22173">
    <property type="entry name" value="F-box_ECT2L"/>
    <property type="match status" value="1"/>
</dbReference>
<dbReference type="RefSeq" id="XP_022292492.1">
    <property type="nucleotide sequence ID" value="XM_022436784.1"/>
</dbReference>
<dbReference type="PROSITE" id="PS50010">
    <property type="entry name" value="DH_2"/>
    <property type="match status" value="1"/>
</dbReference>
<dbReference type="KEGG" id="cvn:111103482"/>
<dbReference type="Pfam" id="PF00621">
    <property type="entry name" value="RhoGEF"/>
    <property type="match status" value="1"/>
</dbReference>
<dbReference type="GO" id="GO:0005085">
    <property type="term" value="F:guanyl-nucleotide exchange factor activity"/>
    <property type="evidence" value="ECO:0007669"/>
    <property type="project" value="InterPro"/>
</dbReference>
<protein>
    <submittedName>
        <fullName evidence="5">Epithelial cell-transforming sequence 2 oncogene-like isoform X1</fullName>
    </submittedName>
</protein>
<dbReference type="SUPFAM" id="SSF50729">
    <property type="entry name" value="PH domain-like"/>
    <property type="match status" value="1"/>
</dbReference>
<organism evidence="4 5">
    <name type="scientific">Crassostrea virginica</name>
    <name type="common">Eastern oyster</name>
    <dbReference type="NCBI Taxonomy" id="6565"/>
    <lineage>
        <taxon>Eukaryota</taxon>
        <taxon>Metazoa</taxon>
        <taxon>Spiralia</taxon>
        <taxon>Lophotrochozoa</taxon>
        <taxon>Mollusca</taxon>
        <taxon>Bivalvia</taxon>
        <taxon>Autobranchia</taxon>
        <taxon>Pteriomorphia</taxon>
        <taxon>Ostreida</taxon>
        <taxon>Ostreoidea</taxon>
        <taxon>Ostreidae</taxon>
        <taxon>Crassostrea</taxon>
    </lineage>
</organism>
<dbReference type="Gene3D" id="2.30.29.30">
    <property type="entry name" value="Pleckstrin-homology domain (PH domain)/Phosphotyrosine-binding domain (PTB)"/>
    <property type="match status" value="1"/>
</dbReference>
<dbReference type="SMART" id="SM00325">
    <property type="entry name" value="RhoGEF"/>
    <property type="match status" value="1"/>
</dbReference>
<dbReference type="PROSITE" id="PS50003">
    <property type="entry name" value="PH_DOMAIN"/>
    <property type="match status" value="1"/>
</dbReference>
<dbReference type="Pfam" id="PF12937">
    <property type="entry name" value="F-box-like"/>
    <property type="match status" value="1"/>
</dbReference>
<dbReference type="InterPro" id="IPR035899">
    <property type="entry name" value="DBL_dom_sf"/>
</dbReference>
<dbReference type="Gene3D" id="1.20.1280.50">
    <property type="match status" value="1"/>
</dbReference>
<evidence type="ECO:0000313" key="4">
    <source>
        <dbReference type="Proteomes" id="UP000694844"/>
    </source>
</evidence>
<feature type="domain" description="PH" evidence="2">
    <location>
        <begin position="1085"/>
        <end position="1169"/>
    </location>
</feature>
<reference evidence="5" key="1">
    <citation type="submission" date="2025-08" db="UniProtKB">
        <authorList>
            <consortium name="RefSeq"/>
        </authorList>
    </citation>
    <scope>IDENTIFICATION</scope>
    <source>
        <tissue evidence="5">Whole sample</tissue>
    </source>
</reference>
<dbReference type="AlphaFoldDB" id="A0A8B8ALS6"/>
<feature type="region of interest" description="Disordered" evidence="1">
    <location>
        <begin position="214"/>
        <end position="248"/>
    </location>
</feature>
<feature type="region of interest" description="Disordered" evidence="1">
    <location>
        <begin position="692"/>
        <end position="719"/>
    </location>
</feature>
<dbReference type="InterPro" id="IPR052805">
    <property type="entry name" value="GEF_Ubiquitin-Prot_Reg"/>
</dbReference>
<dbReference type="Proteomes" id="UP000694844">
    <property type="component" value="Chromosome 7"/>
</dbReference>
<dbReference type="SMART" id="SM00256">
    <property type="entry name" value="FBOX"/>
    <property type="match status" value="1"/>
</dbReference>
<accession>A0A8B8ALS6</accession>
<dbReference type="Pfam" id="PF14252">
    <property type="entry name" value="DUF4347"/>
    <property type="match status" value="1"/>
</dbReference>
<dbReference type="Gene3D" id="1.20.900.10">
    <property type="entry name" value="Dbl homology (DH) domain"/>
    <property type="match status" value="1"/>
</dbReference>
<dbReference type="SUPFAM" id="SSF48065">
    <property type="entry name" value="DBL homology domain (DH-domain)"/>
    <property type="match status" value="1"/>
</dbReference>
<evidence type="ECO:0000259" key="2">
    <source>
        <dbReference type="PROSITE" id="PS50003"/>
    </source>
</evidence>
<dbReference type="PANTHER" id="PTHR46857">
    <property type="entry name" value="EPITHELIAL CELL-TRANSFORMING SEQUENCE 2 ONCOGENE-LIKE"/>
    <property type="match status" value="1"/>
</dbReference>
<sequence length="1175" mass="135552">MEELDRRTKQEKLKKTKTSTRRLTQNNEKILGQNTLRKQEVVAENQKFHTNKMRTYASAWTPVVNKPANEQIFNERRDLISHWFDLWTDSQRKRFFATVFQQCKRPQYKFVQNWFQDNVPLQHLDFTTVLPKFLSLYVFSFLDPQSLCRCAQVSWHWRFLSEQDVVWMPKCLNYGWFLPYKPPDNEFGGWKKYYLGCVQTPDYRPALDFQELKPVRSQSPSRKKKQPKSARGSGRMSPTSSSTAMKIRPPWVSASLKPDDLDKSFYAFLHGANPNDPKLPKSALVYHNKWGIVRKNHEKALGKSHDFDLGLGSAHRKDGHRLMTSGFDHDLSKSAQRKSLTEVMDLMNLEERRKKELVDSPWNPSVVGNKTKMLWFGNDTMFSGYEAYPTSTEFRTLSRTLPLTGIEEVDHPRVVFISSRVPAADLLVDAVLFGVIPIVYEYEGTTSEGLLMKLEKVLAGRTAKSIGLFCHSEEPGELRLAHGCTVTMETLNRADVVDFFTKVCGRSILPVDQGGQFDIFVPLAACEPGLEIIVQLSIRTERQFSSPTGIIGNYNHVNSDWLNSYHEGRPARTVPPPQVYFCQSKLDVWSHVADQAVEALASCKQHLGQFLEKTHSDIVSQLTGQLVFDVLGQTEIQGARNVTTTLSEALVQLGKQGKDVNSLEFLGQYLLEKSGVDDLEFTSSLEKSLVPAAEYEDEDEEVTRINGQEGHEDETKADWGEVDAEDQEIEHYYTQHRHHEMTEPPHLDETEHQIHAEEAGEEVSLSETVRPPAEEPEKAQMEQSEKEENRLQKRRKHQKLVQQAENLRATFGSMRLTGKYERLTAKQFHDHPEKRTPIAMEVLSSEVEYNRVLQAVKDVYVKPLRAALNSNRAIASFQNVQIIFTDLLQLLDASSEMLADLKNRMAEWDATHSCLGDIFVRFCTHLKLYTNYVNNYDVILQCIERTKEQSPAFRAFLKRHERIPNTRMMTLPELLLLPGRRIHEYVTLLSWFELHTPSTHQDRADLADAIETLKVVNRHVQESKTRMDRDRKMIKLQKTILNCPSLLESNRYLIKQQDAANLRPPSTESTIPELRVYQHIEMLGLFLFNDALVVTRRTDRNFPFTRAVEHTYRFESSLALSRLRVREIPESKYIRYGFKLETPKRALHCAVETEEEKYNWISLLEQAIRSAIDIQ</sequence>
<dbReference type="SUPFAM" id="SSF81383">
    <property type="entry name" value="F-box domain"/>
    <property type="match status" value="1"/>
</dbReference>
<dbReference type="CDD" id="cd00160">
    <property type="entry name" value="RhoGEF"/>
    <property type="match status" value="1"/>
</dbReference>
<dbReference type="OrthoDB" id="660555at2759"/>